<dbReference type="InterPro" id="IPR017509">
    <property type="entry name" value="PrfH"/>
</dbReference>
<protein>
    <submittedName>
        <fullName evidence="3">Peptide chain release factor H</fullName>
    </submittedName>
</protein>
<dbReference type="SUPFAM" id="SSF75620">
    <property type="entry name" value="Release factor"/>
    <property type="match status" value="1"/>
</dbReference>
<keyword evidence="4" id="KW-1185">Reference proteome</keyword>
<dbReference type="InterPro" id="IPR000352">
    <property type="entry name" value="Pep_chain_release_fac_I"/>
</dbReference>
<evidence type="ECO:0000259" key="2">
    <source>
        <dbReference type="Pfam" id="PF00472"/>
    </source>
</evidence>
<dbReference type="Proteomes" id="UP000218796">
    <property type="component" value="Unassembled WGS sequence"/>
</dbReference>
<comment type="caution">
    <text evidence="3">The sequence shown here is derived from an EMBL/GenBank/DDBJ whole genome shotgun (WGS) entry which is preliminary data.</text>
</comment>
<dbReference type="EMBL" id="NQMS01000001">
    <property type="protein sequence ID" value="PAV98077.1"/>
    <property type="molecule type" value="Genomic_DNA"/>
</dbReference>
<dbReference type="PANTHER" id="PTHR43804">
    <property type="entry name" value="LD18447P"/>
    <property type="match status" value="1"/>
</dbReference>
<dbReference type="InterPro" id="IPR045853">
    <property type="entry name" value="Pep_chain_release_fac_I_sf"/>
</dbReference>
<dbReference type="Gene3D" id="3.30.70.1660">
    <property type="match status" value="1"/>
</dbReference>
<evidence type="ECO:0000313" key="4">
    <source>
        <dbReference type="Proteomes" id="UP000218796"/>
    </source>
</evidence>
<dbReference type="AlphaFoldDB" id="A0A2A2MG33"/>
<name>A0A2A2MG33_9GAMM</name>
<dbReference type="Pfam" id="PF00472">
    <property type="entry name" value="RF-1"/>
    <property type="match status" value="1"/>
</dbReference>
<dbReference type="OrthoDB" id="9815709at2"/>
<dbReference type="GO" id="GO:0003747">
    <property type="term" value="F:translation release factor activity"/>
    <property type="evidence" value="ECO:0007669"/>
    <property type="project" value="InterPro"/>
</dbReference>
<dbReference type="InterPro" id="IPR050057">
    <property type="entry name" value="Prokaryotic/Mito_RF"/>
</dbReference>
<evidence type="ECO:0000256" key="1">
    <source>
        <dbReference type="ARBA" id="ARBA00010835"/>
    </source>
</evidence>
<comment type="similarity">
    <text evidence="1">Belongs to the prokaryotic/mitochondrial release factor family.</text>
</comment>
<feature type="domain" description="Prokaryotic-type class I peptide chain release factors" evidence="2">
    <location>
        <begin position="106"/>
        <end position="191"/>
    </location>
</feature>
<dbReference type="Gene3D" id="3.30.160.20">
    <property type="match status" value="1"/>
</dbReference>
<evidence type="ECO:0000313" key="3">
    <source>
        <dbReference type="EMBL" id="PAV98077.1"/>
    </source>
</evidence>
<gene>
    <name evidence="3" type="ORF">CJD50_00905</name>
</gene>
<proteinExistence type="inferred from homology"/>
<reference evidence="3 4" key="1">
    <citation type="submission" date="2017-08" db="EMBL/GenBank/DDBJ databases">
        <title>Draft Genome Sequence of Hafnia alvei CITHA-6 Isolated from Raw Bovine Milk.</title>
        <authorList>
            <person name="Culligan E.P."/>
            <person name="Mcsweeney A."/>
            <person name="O'Doherty C."/>
            <person name="Gleeson E."/>
            <person name="O'Riordan D."/>
            <person name="Sleator R.D."/>
        </authorList>
    </citation>
    <scope>NUCLEOTIDE SEQUENCE [LARGE SCALE GENOMIC DNA]</scope>
    <source>
        <strain evidence="3 4">CITHA-6</strain>
    </source>
</reference>
<organism evidence="3 4">
    <name type="scientific">Hafnia paralvei</name>
    <dbReference type="NCBI Taxonomy" id="546367"/>
    <lineage>
        <taxon>Bacteria</taxon>
        <taxon>Pseudomonadati</taxon>
        <taxon>Pseudomonadota</taxon>
        <taxon>Gammaproteobacteria</taxon>
        <taxon>Enterobacterales</taxon>
        <taxon>Hafniaceae</taxon>
        <taxon>Hafnia</taxon>
    </lineage>
</organism>
<dbReference type="RefSeq" id="WP_008812686.1">
    <property type="nucleotide sequence ID" value="NZ_CAUFSP010000002.1"/>
</dbReference>
<sequence length="205" mass="22661">MILLQISSAQGPDECALAVALALKQLQKEAAALGVKVTVAEQEPARRAGTLRSVLLSLDGDAAEHISNTWCGTLQWTCESPWRGGNGRKNWFIGVARYCFEDVVIEGEIKFESLKSSGPGGQHVNKTESAIRATHLASGIVVKVQTERSQHANKRLAKLLIAHKLEQQQQNMQSEIKAQRRMFHHQITRGNPVRMFKGPDFTPVK</sequence>
<dbReference type="NCBIfam" id="TIGR03072">
    <property type="entry name" value="release_prfH"/>
    <property type="match status" value="1"/>
</dbReference>
<accession>A0A2A2MG33</accession>
<dbReference type="PANTHER" id="PTHR43804:SF9">
    <property type="entry name" value="PEPTIDE CHAIN RELEASE FACTOR HOMOLOG-RELATED"/>
    <property type="match status" value="1"/>
</dbReference>